<proteinExistence type="predicted"/>
<dbReference type="EMBL" id="BTFW01000001">
    <property type="protein sequence ID" value="GMM59887.1"/>
    <property type="molecule type" value="Genomic_DNA"/>
</dbReference>
<reference evidence="1 2" key="1">
    <citation type="submission" date="2023-06" db="EMBL/GenBank/DDBJ databases">
        <title>Draft genome sequence of Novosphingobium sp. strain IK01.</title>
        <authorList>
            <person name="Hatamoto M."/>
            <person name="Ikarashi T."/>
            <person name="Yamaguchi T."/>
        </authorList>
    </citation>
    <scope>NUCLEOTIDE SEQUENCE [LARGE SCALE GENOMIC DNA]</scope>
    <source>
        <strain evidence="1 2">IK01</strain>
    </source>
</reference>
<dbReference type="InterPro" id="IPR010260">
    <property type="entry name" value="AlpA"/>
</dbReference>
<dbReference type="InterPro" id="IPR052931">
    <property type="entry name" value="Prophage_regulatory_activator"/>
</dbReference>
<dbReference type="Pfam" id="PF05930">
    <property type="entry name" value="Phage_AlpA"/>
    <property type="match status" value="1"/>
</dbReference>
<evidence type="ECO:0008006" key="3">
    <source>
        <dbReference type="Google" id="ProtNLM"/>
    </source>
</evidence>
<sequence>MVRRATAPALPEDFDIHVIARPERQLRRQEVEVITGLSASSIYRLLGTGDFPRPLRITPRCVRWLESEIAHWQANQARTGSPTLGN</sequence>
<dbReference type="PANTHER" id="PTHR36154:SF1">
    <property type="entry name" value="DNA-BINDING TRANSCRIPTIONAL ACTIVATOR ALPA"/>
    <property type="match status" value="1"/>
</dbReference>
<keyword evidence="2" id="KW-1185">Reference proteome</keyword>
<dbReference type="RefSeq" id="WP_317973717.1">
    <property type="nucleotide sequence ID" value="NZ_BTFW01000001.1"/>
</dbReference>
<accession>A0ABQ6P4U7</accession>
<protein>
    <recommendedName>
        <fullName evidence="3">AlpA family phage regulatory protein</fullName>
    </recommendedName>
</protein>
<evidence type="ECO:0000313" key="2">
    <source>
        <dbReference type="Proteomes" id="UP001187221"/>
    </source>
</evidence>
<gene>
    <name evidence="1" type="ORF">NUTIK01_06640</name>
</gene>
<dbReference type="Proteomes" id="UP001187221">
    <property type="component" value="Unassembled WGS sequence"/>
</dbReference>
<comment type="caution">
    <text evidence="1">The sequence shown here is derived from an EMBL/GenBank/DDBJ whole genome shotgun (WGS) entry which is preliminary data.</text>
</comment>
<dbReference type="PANTHER" id="PTHR36154">
    <property type="entry name" value="DNA-BINDING TRANSCRIPTIONAL ACTIVATOR ALPA"/>
    <property type="match status" value="1"/>
</dbReference>
<organism evidence="1 2">
    <name type="scientific">Novosphingobium pituita</name>
    <dbReference type="NCBI Taxonomy" id="3056842"/>
    <lineage>
        <taxon>Bacteria</taxon>
        <taxon>Pseudomonadati</taxon>
        <taxon>Pseudomonadota</taxon>
        <taxon>Alphaproteobacteria</taxon>
        <taxon>Sphingomonadales</taxon>
        <taxon>Sphingomonadaceae</taxon>
        <taxon>Novosphingobium</taxon>
    </lineage>
</organism>
<evidence type="ECO:0000313" key="1">
    <source>
        <dbReference type="EMBL" id="GMM59887.1"/>
    </source>
</evidence>
<dbReference type="Gene3D" id="1.10.238.160">
    <property type="match status" value="1"/>
</dbReference>
<name>A0ABQ6P4U7_9SPHN</name>